<dbReference type="Proteomes" id="UP000070544">
    <property type="component" value="Unassembled WGS sequence"/>
</dbReference>
<reference evidence="1 2" key="1">
    <citation type="journal article" date="2015" name="Genome Biol. Evol.">
        <title>Phylogenomic analyses indicate that early fungi evolved digesting cell walls of algal ancestors of land plants.</title>
        <authorList>
            <person name="Chang Y."/>
            <person name="Wang S."/>
            <person name="Sekimoto S."/>
            <person name="Aerts A.L."/>
            <person name="Choi C."/>
            <person name="Clum A."/>
            <person name="LaButti K.M."/>
            <person name="Lindquist E.A."/>
            <person name="Yee Ngan C."/>
            <person name="Ohm R.A."/>
            <person name="Salamov A.A."/>
            <person name="Grigoriev I.V."/>
            <person name="Spatafora J.W."/>
            <person name="Berbee M.L."/>
        </authorList>
    </citation>
    <scope>NUCLEOTIDE SEQUENCE [LARGE SCALE GENOMIC DNA]</scope>
    <source>
        <strain evidence="1 2">JEL478</strain>
    </source>
</reference>
<evidence type="ECO:0000313" key="2">
    <source>
        <dbReference type="Proteomes" id="UP000070544"/>
    </source>
</evidence>
<gene>
    <name evidence="1" type="ORF">M427DRAFT_384546</name>
</gene>
<protein>
    <submittedName>
        <fullName evidence="1">Uncharacterized protein</fullName>
    </submittedName>
</protein>
<name>A0A139A896_GONPJ</name>
<evidence type="ECO:0000313" key="1">
    <source>
        <dbReference type="EMBL" id="KXS13026.1"/>
    </source>
</evidence>
<dbReference type="EMBL" id="KQ965782">
    <property type="protein sequence ID" value="KXS13026.1"/>
    <property type="molecule type" value="Genomic_DNA"/>
</dbReference>
<dbReference type="AlphaFoldDB" id="A0A139A896"/>
<accession>A0A139A896</accession>
<keyword evidence="2" id="KW-1185">Reference proteome</keyword>
<organism evidence="1 2">
    <name type="scientific">Gonapodya prolifera (strain JEL478)</name>
    <name type="common">Monoblepharis prolifera</name>
    <dbReference type="NCBI Taxonomy" id="1344416"/>
    <lineage>
        <taxon>Eukaryota</taxon>
        <taxon>Fungi</taxon>
        <taxon>Fungi incertae sedis</taxon>
        <taxon>Chytridiomycota</taxon>
        <taxon>Chytridiomycota incertae sedis</taxon>
        <taxon>Monoblepharidomycetes</taxon>
        <taxon>Monoblepharidales</taxon>
        <taxon>Gonapodyaceae</taxon>
        <taxon>Gonapodya</taxon>
    </lineage>
</organism>
<sequence>MAPIRSPDGWLVTEGEGYSERINLGRGREQVLWDALKDLLVPMREAFEMVEAAGCAVELRPVKHYLTWQLDAISSVVFRDLRAASFPFRSPSSALQVNPLLLRFLVQRGYFDPAAVAAVQTRALGGRSEPLEVEDAWECVAGLVGLMEGHDRYYGSIETGLNDDGGEFPLD</sequence>
<proteinExistence type="predicted"/>
<dbReference type="OrthoDB" id="10674798at2759"/>